<gene>
    <name evidence="7" type="ORF">B0F90DRAFT_1621823</name>
</gene>
<evidence type="ECO:0000256" key="4">
    <source>
        <dbReference type="ARBA" id="ARBA00039902"/>
    </source>
</evidence>
<feature type="compositionally biased region" description="Acidic residues" evidence="5">
    <location>
        <begin position="544"/>
        <end position="562"/>
    </location>
</feature>
<evidence type="ECO:0000313" key="8">
    <source>
        <dbReference type="Proteomes" id="UP001203297"/>
    </source>
</evidence>
<sequence>MHRKKPVSGKQHKAQIQAKRARKRGDIDSVHDKSNPPPAGSGLSNSRAVISTQRQLGLESSFIRIPSALLEQGKAIAASVPLPRPIRRAAAIWALHSGRIPSEQESQMRAQIVCMCRPRWRYEMSKKEVEKNEAGLFTKWLEKSDALVEEWVSAAVAEKQQSLERLDHNTMPLSPSIFERNLEVWRQLWRVTEVSQILLVLLDSRCPLLHLSPSLVKFLSLPRHRIILVLTKVDISGPHRAEAWATYLRLKYSFAKVVMGGTTRQLRYDPHIPRTFKEQLVLALKEVHQDMLRPPEKIRDDPEKVKNWRPSVRVEVDWDGVLHSGPASRAKLAGKESDITAASHKETEADPLTIGLIGQPNVGKSSLLNALFNTTRVRASRTPGKTKHFQTLFWSSDIRLVDCPGLVLPDLVPMEMQVLGGILPIARMPAIPLCISFVAQLLPLESILGLRTWREGPPRTGDLPRQEIIWTAMDIMTAYAEKRGWVTAKAGRPDVNRAGNAILRLLAEGKIKWAFWPPEYDESQLPDADANPGYGIWIPSKDDLYDDEDGDDSEGQTGDDTEGEKSESISSSDADDEKPVRRMFALLGEVVT</sequence>
<evidence type="ECO:0000256" key="2">
    <source>
        <dbReference type="ARBA" id="ARBA00023134"/>
    </source>
</evidence>
<keyword evidence="8" id="KW-1185">Reference proteome</keyword>
<comment type="caution">
    <text evidence="7">The sequence shown here is derived from an EMBL/GenBank/DDBJ whole genome shotgun (WGS) entry which is preliminary data.</text>
</comment>
<dbReference type="GO" id="GO:0005525">
    <property type="term" value="F:GTP binding"/>
    <property type="evidence" value="ECO:0007669"/>
    <property type="project" value="UniProtKB-KW"/>
</dbReference>
<dbReference type="Proteomes" id="UP001203297">
    <property type="component" value="Unassembled WGS sequence"/>
</dbReference>
<dbReference type="PANTHER" id="PTHR45709">
    <property type="entry name" value="LARGE SUBUNIT GTPASE 1 HOMOLOG-RELATED"/>
    <property type="match status" value="1"/>
</dbReference>
<feature type="compositionally biased region" description="Basic and acidic residues" evidence="5">
    <location>
        <begin position="24"/>
        <end position="34"/>
    </location>
</feature>
<evidence type="ECO:0000256" key="1">
    <source>
        <dbReference type="ARBA" id="ARBA00022741"/>
    </source>
</evidence>
<evidence type="ECO:0000313" key="7">
    <source>
        <dbReference type="EMBL" id="KAI0308134.1"/>
    </source>
</evidence>
<dbReference type="GO" id="GO:0003924">
    <property type="term" value="F:GTPase activity"/>
    <property type="evidence" value="ECO:0007669"/>
    <property type="project" value="InterPro"/>
</dbReference>
<dbReference type="Pfam" id="PF01926">
    <property type="entry name" value="MMR_HSR1"/>
    <property type="match status" value="1"/>
</dbReference>
<dbReference type="AlphaFoldDB" id="A0AAD4MGZ4"/>
<reference evidence="7" key="1">
    <citation type="journal article" date="2022" name="New Phytol.">
        <title>Evolutionary transition to the ectomycorrhizal habit in the genomes of a hyperdiverse lineage of mushroom-forming fungi.</title>
        <authorList>
            <person name="Looney B."/>
            <person name="Miyauchi S."/>
            <person name="Morin E."/>
            <person name="Drula E."/>
            <person name="Courty P.E."/>
            <person name="Kohler A."/>
            <person name="Kuo A."/>
            <person name="LaButti K."/>
            <person name="Pangilinan J."/>
            <person name="Lipzen A."/>
            <person name="Riley R."/>
            <person name="Andreopoulos W."/>
            <person name="He G."/>
            <person name="Johnson J."/>
            <person name="Nolan M."/>
            <person name="Tritt A."/>
            <person name="Barry K.W."/>
            <person name="Grigoriev I.V."/>
            <person name="Nagy L.G."/>
            <person name="Hibbett D."/>
            <person name="Henrissat B."/>
            <person name="Matheny P.B."/>
            <person name="Labbe J."/>
            <person name="Martin F.M."/>
        </authorList>
    </citation>
    <scope>NUCLEOTIDE SEQUENCE</scope>
    <source>
        <strain evidence="7">BPL690</strain>
    </source>
</reference>
<evidence type="ECO:0000259" key="6">
    <source>
        <dbReference type="Pfam" id="PF01926"/>
    </source>
</evidence>
<accession>A0AAD4MGZ4</accession>
<feature type="region of interest" description="Disordered" evidence="5">
    <location>
        <begin position="541"/>
        <end position="580"/>
    </location>
</feature>
<dbReference type="EMBL" id="WTXG01000001">
    <property type="protein sequence ID" value="KAI0308134.1"/>
    <property type="molecule type" value="Genomic_DNA"/>
</dbReference>
<organism evidence="7 8">
    <name type="scientific">Multifurca ochricompacta</name>
    <dbReference type="NCBI Taxonomy" id="376703"/>
    <lineage>
        <taxon>Eukaryota</taxon>
        <taxon>Fungi</taxon>
        <taxon>Dikarya</taxon>
        <taxon>Basidiomycota</taxon>
        <taxon>Agaricomycotina</taxon>
        <taxon>Agaricomycetes</taxon>
        <taxon>Russulales</taxon>
        <taxon>Russulaceae</taxon>
        <taxon>Multifurca</taxon>
    </lineage>
</organism>
<dbReference type="InterPro" id="IPR043358">
    <property type="entry name" value="GNL1-like"/>
</dbReference>
<dbReference type="InterPro" id="IPR006073">
    <property type="entry name" value="GTP-bd"/>
</dbReference>
<feature type="region of interest" description="Disordered" evidence="5">
    <location>
        <begin position="1"/>
        <end position="46"/>
    </location>
</feature>
<evidence type="ECO:0000256" key="3">
    <source>
        <dbReference type="ARBA" id="ARBA00037770"/>
    </source>
</evidence>
<evidence type="ECO:0000256" key="5">
    <source>
        <dbReference type="SAM" id="MobiDB-lite"/>
    </source>
</evidence>
<dbReference type="SUPFAM" id="SSF52540">
    <property type="entry name" value="P-loop containing nucleoside triphosphate hydrolases"/>
    <property type="match status" value="1"/>
</dbReference>
<dbReference type="InterPro" id="IPR027417">
    <property type="entry name" value="P-loop_NTPase"/>
</dbReference>
<protein>
    <recommendedName>
        <fullName evidence="4">Guanine nucleotide-binding protein-like 1</fullName>
    </recommendedName>
</protein>
<comment type="function">
    <text evidence="3">Possible regulatory or functional link with the histocompatibility cluster.</text>
</comment>
<keyword evidence="1" id="KW-0547">Nucleotide-binding</keyword>
<feature type="compositionally biased region" description="Basic residues" evidence="5">
    <location>
        <begin position="1"/>
        <end position="23"/>
    </location>
</feature>
<dbReference type="PANTHER" id="PTHR45709:SF3">
    <property type="entry name" value="GUANINE NUCLEOTIDE-BINDING PROTEIN-LIKE 1"/>
    <property type="match status" value="1"/>
</dbReference>
<dbReference type="Gene3D" id="3.40.50.300">
    <property type="entry name" value="P-loop containing nucleotide triphosphate hydrolases"/>
    <property type="match status" value="1"/>
</dbReference>
<name>A0AAD4MGZ4_9AGAM</name>
<proteinExistence type="predicted"/>
<feature type="domain" description="G" evidence="6">
    <location>
        <begin position="353"/>
        <end position="407"/>
    </location>
</feature>
<keyword evidence="2" id="KW-0342">GTP-binding</keyword>